<feature type="region of interest" description="Disordered" evidence="1">
    <location>
        <begin position="64"/>
        <end position="83"/>
    </location>
</feature>
<dbReference type="Pfam" id="PF07642">
    <property type="entry name" value="BBP2"/>
    <property type="match status" value="1"/>
</dbReference>
<gene>
    <name evidence="2" type="ORF">ACPOL_4109</name>
</gene>
<dbReference type="KEGG" id="abas:ACPOL_4109"/>
<dbReference type="AlphaFoldDB" id="A0A2Z5G4E1"/>
<protein>
    <submittedName>
        <fullName evidence="2">Uncharacterized protein</fullName>
    </submittedName>
</protein>
<accession>A0A2Z5G4E1</accession>
<dbReference type="Proteomes" id="UP000253606">
    <property type="component" value="Chromosome"/>
</dbReference>
<organism evidence="2 3">
    <name type="scientific">Acidisarcina polymorpha</name>
    <dbReference type="NCBI Taxonomy" id="2211140"/>
    <lineage>
        <taxon>Bacteria</taxon>
        <taxon>Pseudomonadati</taxon>
        <taxon>Acidobacteriota</taxon>
        <taxon>Terriglobia</taxon>
        <taxon>Terriglobales</taxon>
        <taxon>Acidobacteriaceae</taxon>
        <taxon>Acidisarcina</taxon>
    </lineage>
</organism>
<keyword evidence="3" id="KW-1185">Reference proteome</keyword>
<reference evidence="2 3" key="1">
    <citation type="journal article" date="2018" name="Front. Microbiol.">
        <title>Hydrolytic Capabilities as a Key to Environmental Success: Chitinolytic and Cellulolytic Acidobacteria From Acidic Sub-arctic Soils and Boreal Peatlands.</title>
        <authorList>
            <person name="Belova S.E."/>
            <person name="Ravin N.V."/>
            <person name="Pankratov T.A."/>
            <person name="Rakitin A.L."/>
            <person name="Ivanova A.A."/>
            <person name="Beletsky A.V."/>
            <person name="Mardanov A.V."/>
            <person name="Sinninghe Damste J.S."/>
            <person name="Dedysh S.N."/>
        </authorList>
    </citation>
    <scope>NUCLEOTIDE SEQUENCE [LARGE SCALE GENOMIC DNA]</scope>
    <source>
        <strain evidence="2 3">SBC82</strain>
    </source>
</reference>
<feature type="compositionally biased region" description="Pro residues" evidence="1">
    <location>
        <begin position="34"/>
        <end position="46"/>
    </location>
</feature>
<dbReference type="InterPro" id="IPR011486">
    <property type="entry name" value="BBP2"/>
</dbReference>
<feature type="region of interest" description="Disordered" evidence="1">
    <location>
        <begin position="1"/>
        <end position="49"/>
    </location>
</feature>
<sequence>MKTETAAAADPASASAAADASASSSDDAHANPQAPEPNPGTVPPLAGPKAGFFTRWGQAYVADWHGNAPGTDPKLVSPRRGTPPPIFSPPFPATDWPIGGTILIGAPDTQTYPLMQAVNENKSREKWYGWVSIGANGSTNNRGHVPNVPANFPSAYDEYPNTIVLDQFAVYYERIPNEAQQDHFDWGWRIASLYGQDYRFTTSKGMLSQQLLVKGAQYGWDPVMFYLDFYLPHIGEGTNIRVGRYISLPDIEAQLAPNNYSYSHSILYTVDCYTQLGMNWTTKINKHWTVQGGISPGCDVMPWTTDAQVTGNVCVQFTWSNGGDALYTCDNTINKGKYAYNNLTAFYETWYHRINDHWHTDTEAWYQYMRDTPNMYWYNGTDPNTGIQYANTPQTPWPEATNYRPGDGAVNLNFGAICVDPRLPAAQQPAHCYAGEWAITNYVEHNFWKNQASLNIRNEVVDDIKGQRIGTPGIYEEHMVGFNFWAGSTVTFRPEVSFTRYYGKYDLRALNTAPGSAPAHLENGIPQTGKNYAVTLAADLIWHF</sequence>
<feature type="compositionally biased region" description="Low complexity" evidence="1">
    <location>
        <begin position="1"/>
        <end position="25"/>
    </location>
</feature>
<evidence type="ECO:0000313" key="2">
    <source>
        <dbReference type="EMBL" id="AXC13386.1"/>
    </source>
</evidence>
<evidence type="ECO:0000256" key="1">
    <source>
        <dbReference type="SAM" id="MobiDB-lite"/>
    </source>
</evidence>
<evidence type="ECO:0000313" key="3">
    <source>
        <dbReference type="Proteomes" id="UP000253606"/>
    </source>
</evidence>
<dbReference type="EMBL" id="CP030840">
    <property type="protein sequence ID" value="AXC13386.1"/>
    <property type="molecule type" value="Genomic_DNA"/>
</dbReference>
<name>A0A2Z5G4E1_9BACT</name>
<proteinExistence type="predicted"/>